<reference evidence="2 3" key="1">
    <citation type="submission" date="2024-04" db="EMBL/GenBank/DDBJ databases">
        <title>New Clade of Flavobacterium.</title>
        <authorList>
            <person name="Matos L."/>
            <person name="Proenca D.N."/>
            <person name="Fransisco R.M."/>
            <person name="Chung A.P."/>
            <person name="Maccario L."/>
            <person name="Sorensen S.J."/>
            <person name="Morais P.V."/>
        </authorList>
    </citation>
    <scope>NUCLEOTIDE SEQUENCE [LARGE SCALE GENOMIC DNA]</scope>
    <source>
        <strain evidence="2 3">FZUC8N2.13</strain>
    </source>
</reference>
<evidence type="ECO:0000313" key="3">
    <source>
        <dbReference type="Proteomes" id="UP001574169"/>
    </source>
</evidence>
<accession>A0ABV4TC94</accession>
<proteinExistence type="predicted"/>
<dbReference type="EMBL" id="JBCFQL010000008">
    <property type="protein sequence ID" value="MFA9191553.1"/>
    <property type="molecule type" value="Genomic_DNA"/>
</dbReference>
<dbReference type="NCBIfam" id="TIGR03071">
    <property type="entry name" value="couple_hipA"/>
    <property type="match status" value="1"/>
</dbReference>
<evidence type="ECO:0000259" key="1">
    <source>
        <dbReference type="Pfam" id="PF13657"/>
    </source>
</evidence>
<evidence type="ECO:0000313" key="2">
    <source>
        <dbReference type="EMBL" id="MFA9191553.1"/>
    </source>
</evidence>
<dbReference type="Proteomes" id="UP001574169">
    <property type="component" value="Unassembled WGS sequence"/>
</dbReference>
<organism evidence="2 3">
    <name type="scientific">Flavobacterium zubiriense</name>
    <dbReference type="NCBI Taxonomy" id="3138075"/>
    <lineage>
        <taxon>Bacteria</taxon>
        <taxon>Pseudomonadati</taxon>
        <taxon>Bacteroidota</taxon>
        <taxon>Flavobacteriia</taxon>
        <taxon>Flavobacteriales</taxon>
        <taxon>Flavobacteriaceae</taxon>
        <taxon>Flavobacterium</taxon>
    </lineage>
</organism>
<dbReference type="PANTHER" id="PTHR37419:SF6">
    <property type="entry name" value="KINASE HI_0665-RELATED"/>
    <property type="match status" value="1"/>
</dbReference>
<feature type="domain" description="HipA N-terminal subdomain 1" evidence="1">
    <location>
        <begin position="15"/>
        <end position="107"/>
    </location>
</feature>
<sequence length="115" mass="13061">MKKINIEDGSEANKDYLAGTLTETDDGDYHFQYDENYITEHPKESISLTMPVRSETYTDKRLFPFFEGLIPEGWLLDIASKNWKINPNDRMGLLLACCQNCIGAVSVQPIPNEDA</sequence>
<dbReference type="RefSeq" id="WP_373406538.1">
    <property type="nucleotide sequence ID" value="NZ_JBCFQL010000008.1"/>
</dbReference>
<dbReference type="InterPro" id="IPR017508">
    <property type="entry name" value="HipA_N1"/>
</dbReference>
<dbReference type="InterPro" id="IPR052028">
    <property type="entry name" value="HipA_Ser/Thr_kinase"/>
</dbReference>
<comment type="caution">
    <text evidence="2">The sequence shown here is derived from an EMBL/GenBank/DDBJ whole genome shotgun (WGS) entry which is preliminary data.</text>
</comment>
<keyword evidence="3" id="KW-1185">Reference proteome</keyword>
<name>A0ABV4TC94_9FLAO</name>
<protein>
    <submittedName>
        <fullName evidence="2">HipA N-terminal domain-containing protein</fullName>
    </submittedName>
</protein>
<dbReference type="PANTHER" id="PTHR37419">
    <property type="entry name" value="SERINE/THREONINE-PROTEIN KINASE TOXIN HIPA"/>
    <property type="match status" value="1"/>
</dbReference>
<dbReference type="Pfam" id="PF13657">
    <property type="entry name" value="Couple_hipA"/>
    <property type="match status" value="1"/>
</dbReference>
<gene>
    <name evidence="2" type="ORF">AAGV28_09250</name>
</gene>